<dbReference type="AlphaFoldDB" id="A0A7W6S3B6"/>
<keyword evidence="3" id="KW-1185">Reference proteome</keyword>
<feature type="signal peptide" evidence="1">
    <location>
        <begin position="1"/>
        <end position="30"/>
    </location>
</feature>
<sequence>MPRPPVFAAAAALIAALAVTALALVSPAAAQDDPASARAESAALLEMMAFNGGSYLRLMGDEDDMIDGAKEALVKKLRDPESVQWRNIRIVDYAEGRLVCGEYNARNAFGGYVGFQPFASGGQTARMLFIDQDPAIETALNAPLLEACGD</sequence>
<proteinExistence type="predicted"/>
<feature type="chain" id="PRO_5031473654" evidence="1">
    <location>
        <begin position="31"/>
        <end position="150"/>
    </location>
</feature>
<reference evidence="2 3" key="1">
    <citation type="submission" date="2020-08" db="EMBL/GenBank/DDBJ databases">
        <title>Genome sequencing of Purple Non-Sulfur Bacteria from various extreme environments.</title>
        <authorList>
            <person name="Mayer M."/>
        </authorList>
    </citation>
    <scope>NUCLEOTIDE SEQUENCE [LARGE SCALE GENOMIC DNA]</scope>
    <source>
        <strain evidence="2 3">JA135</strain>
    </source>
</reference>
<comment type="caution">
    <text evidence="2">The sequence shown here is derived from an EMBL/GenBank/DDBJ whole genome shotgun (WGS) entry which is preliminary data.</text>
</comment>
<organism evidence="2 3">
    <name type="scientific">Roseospira goensis</name>
    <dbReference type="NCBI Taxonomy" id="391922"/>
    <lineage>
        <taxon>Bacteria</taxon>
        <taxon>Pseudomonadati</taxon>
        <taxon>Pseudomonadota</taxon>
        <taxon>Alphaproteobacteria</taxon>
        <taxon>Rhodospirillales</taxon>
        <taxon>Rhodospirillaceae</taxon>
        <taxon>Roseospira</taxon>
    </lineage>
</organism>
<evidence type="ECO:0000256" key="1">
    <source>
        <dbReference type="SAM" id="SignalP"/>
    </source>
</evidence>
<keyword evidence="1" id="KW-0732">Signal</keyword>
<gene>
    <name evidence="2" type="ORF">GGD88_003157</name>
</gene>
<name>A0A7W6S3B6_9PROT</name>
<dbReference type="Proteomes" id="UP000555728">
    <property type="component" value="Unassembled WGS sequence"/>
</dbReference>
<dbReference type="RefSeq" id="WP_184437127.1">
    <property type="nucleotide sequence ID" value="NZ_JACIGI010000036.1"/>
</dbReference>
<dbReference type="EMBL" id="JACIGI010000036">
    <property type="protein sequence ID" value="MBB4287409.1"/>
    <property type="molecule type" value="Genomic_DNA"/>
</dbReference>
<evidence type="ECO:0000313" key="3">
    <source>
        <dbReference type="Proteomes" id="UP000555728"/>
    </source>
</evidence>
<evidence type="ECO:0000313" key="2">
    <source>
        <dbReference type="EMBL" id="MBB4287409.1"/>
    </source>
</evidence>
<accession>A0A7W6S3B6</accession>
<protein>
    <submittedName>
        <fullName evidence="2">Uncharacterized protein</fullName>
    </submittedName>
</protein>